<keyword evidence="2" id="KW-0677">Repeat</keyword>
<dbReference type="Gene3D" id="1.25.40.10">
    <property type="entry name" value="Tetratricopeptide repeat domain"/>
    <property type="match status" value="3"/>
</dbReference>
<dbReference type="OrthoDB" id="185373at2759"/>
<dbReference type="Pfam" id="PF01535">
    <property type="entry name" value="PPR"/>
    <property type="match status" value="4"/>
</dbReference>
<dbReference type="GO" id="GO:0003723">
    <property type="term" value="F:RNA binding"/>
    <property type="evidence" value="ECO:0007669"/>
    <property type="project" value="InterPro"/>
</dbReference>
<dbReference type="Pfam" id="PF13041">
    <property type="entry name" value="PPR_2"/>
    <property type="match status" value="2"/>
</dbReference>
<dbReference type="PANTHER" id="PTHR47926">
    <property type="entry name" value="PENTATRICOPEPTIDE REPEAT-CONTAINING PROTEIN"/>
    <property type="match status" value="1"/>
</dbReference>
<dbReference type="InterPro" id="IPR032867">
    <property type="entry name" value="DYW_dom"/>
</dbReference>
<evidence type="ECO:0000259" key="4">
    <source>
        <dbReference type="Pfam" id="PF14432"/>
    </source>
</evidence>
<evidence type="ECO:0000256" key="1">
    <source>
        <dbReference type="ARBA" id="ARBA00006643"/>
    </source>
</evidence>
<feature type="domain" description="DYW" evidence="4">
    <location>
        <begin position="530"/>
        <end position="622"/>
    </location>
</feature>
<reference evidence="5 6" key="1">
    <citation type="submission" date="2019-06" db="EMBL/GenBank/DDBJ databases">
        <title>A chromosomal-level reference genome of Carpinus fangiana (Coryloideae, Betulaceae).</title>
        <authorList>
            <person name="Yang X."/>
            <person name="Wang Z."/>
            <person name="Zhang L."/>
            <person name="Hao G."/>
            <person name="Liu J."/>
            <person name="Yang Y."/>
        </authorList>
    </citation>
    <scope>NUCLEOTIDE SEQUENCE [LARGE SCALE GENOMIC DNA]</scope>
    <source>
        <strain evidence="5">Cfa_2016G</strain>
        <tissue evidence="5">Leaf</tissue>
    </source>
</reference>
<dbReference type="GO" id="GO:0009451">
    <property type="term" value="P:RNA modification"/>
    <property type="evidence" value="ECO:0007669"/>
    <property type="project" value="InterPro"/>
</dbReference>
<protein>
    <recommendedName>
        <fullName evidence="4">DYW domain-containing protein</fullName>
    </recommendedName>
</protein>
<dbReference type="InterPro" id="IPR011990">
    <property type="entry name" value="TPR-like_helical_dom_sf"/>
</dbReference>
<dbReference type="NCBIfam" id="TIGR00756">
    <property type="entry name" value="PPR"/>
    <property type="match status" value="4"/>
</dbReference>
<dbReference type="FunFam" id="1.25.40.10:FF:000231">
    <property type="entry name" value="Pentatricopeptide repeat-containing protein chloroplastic"/>
    <property type="match status" value="1"/>
</dbReference>
<dbReference type="EMBL" id="CM017321">
    <property type="protein sequence ID" value="KAE7996127.1"/>
    <property type="molecule type" value="Genomic_DNA"/>
</dbReference>
<accession>A0A5N6QA71</accession>
<dbReference type="PANTHER" id="PTHR47926:SF507">
    <property type="entry name" value="DYW DOMAIN-CONTAINING PROTEIN"/>
    <property type="match status" value="1"/>
</dbReference>
<dbReference type="InterPro" id="IPR046848">
    <property type="entry name" value="E_motif"/>
</dbReference>
<comment type="similarity">
    <text evidence="1">Belongs to the PPR family. PCMP-H subfamily.</text>
</comment>
<keyword evidence="6" id="KW-1185">Reference proteome</keyword>
<evidence type="ECO:0000256" key="2">
    <source>
        <dbReference type="ARBA" id="ARBA00022737"/>
    </source>
</evidence>
<proteinExistence type="inferred from homology"/>
<name>A0A5N6QA71_9ROSI</name>
<dbReference type="InterPro" id="IPR046960">
    <property type="entry name" value="PPR_At4g14850-like_plant"/>
</dbReference>
<feature type="repeat" description="PPR" evidence="3">
    <location>
        <begin position="113"/>
        <end position="147"/>
    </location>
</feature>
<feature type="repeat" description="PPR" evidence="3">
    <location>
        <begin position="284"/>
        <end position="314"/>
    </location>
</feature>
<feature type="repeat" description="PPR" evidence="3">
    <location>
        <begin position="315"/>
        <end position="349"/>
    </location>
</feature>
<dbReference type="FunFam" id="1.25.40.10:FF:001050">
    <property type="entry name" value="Pentatricopeptide repeat-containing protein At2g33760"/>
    <property type="match status" value="1"/>
</dbReference>
<gene>
    <name evidence="5" type="ORF">FH972_000875</name>
</gene>
<dbReference type="Pfam" id="PF14432">
    <property type="entry name" value="DYW_deaminase"/>
    <property type="match status" value="1"/>
</dbReference>
<evidence type="ECO:0000313" key="5">
    <source>
        <dbReference type="EMBL" id="KAE7996127.1"/>
    </source>
</evidence>
<feature type="repeat" description="PPR" evidence="3">
    <location>
        <begin position="214"/>
        <end position="248"/>
    </location>
</feature>
<dbReference type="AlphaFoldDB" id="A0A5N6QA71"/>
<evidence type="ECO:0000313" key="6">
    <source>
        <dbReference type="Proteomes" id="UP000327013"/>
    </source>
</evidence>
<dbReference type="InterPro" id="IPR002885">
    <property type="entry name" value="PPR_rpt"/>
</dbReference>
<evidence type="ECO:0000256" key="3">
    <source>
        <dbReference type="PROSITE-ProRule" id="PRU00708"/>
    </source>
</evidence>
<sequence length="622" mass="70317">MHSKQPSPFRSFSLHSFTPILPHKPRNHFSSLTKPRPTFPKNPVPYLLKKCVALLQLYASSRLKLKQIHAFSIRHGVPVSNPDMGKHLIFTIVSLSAPMSYAQHIFSQILDPNIFTWNTMIRGYAESENPRPAVELYRQMHVSSMEPDTHTYPFLLKAVAKLSAVREGEKIHAIAVRNGFESLVFVQNSLVHMYAACGHAENAHRMFELTLDKDLVAWNSVINGFALNGMPNEALTLFREMGLEDVQPDGFTMVSLLSACVELGALALGRRAHVYMLKVGLNTNVHANNALLDLYAKCGSIRESQKLFHEMEKRNVVSWTSLTVGLAVNGFGKEALELFKELEREGLVPSEITFVGVLYACSHCGMVDEGFNYFNRMKEEYGIVPRIEHYGCMVDLLGRSGKVKEAYEYIRNMPLQPNAIVWRTLLGACTIHGNLALGEVARAQLRQLEPGNSGDYVLLSNLYAAERQWSDVQKERNTMLAEGVRKTPGYSLVELGNKVYEFTMGDRSQPQSEDIYAMLAEITKLLKLEGYVPQTANVLADIEEEEKENALSYHSEKIAIAFMLINTAAGTPIRVLKNLRVCADCHLAIKLISKIFKREIVMRDRSRFHYFRDGYCSCRDYW</sequence>
<dbReference type="Pfam" id="PF20431">
    <property type="entry name" value="E_motif"/>
    <property type="match status" value="1"/>
</dbReference>
<dbReference type="GO" id="GO:0008270">
    <property type="term" value="F:zinc ion binding"/>
    <property type="evidence" value="ECO:0007669"/>
    <property type="project" value="InterPro"/>
</dbReference>
<organism evidence="5 6">
    <name type="scientific">Carpinus fangiana</name>
    <dbReference type="NCBI Taxonomy" id="176857"/>
    <lineage>
        <taxon>Eukaryota</taxon>
        <taxon>Viridiplantae</taxon>
        <taxon>Streptophyta</taxon>
        <taxon>Embryophyta</taxon>
        <taxon>Tracheophyta</taxon>
        <taxon>Spermatophyta</taxon>
        <taxon>Magnoliopsida</taxon>
        <taxon>eudicotyledons</taxon>
        <taxon>Gunneridae</taxon>
        <taxon>Pentapetalae</taxon>
        <taxon>rosids</taxon>
        <taxon>fabids</taxon>
        <taxon>Fagales</taxon>
        <taxon>Betulaceae</taxon>
        <taxon>Carpinus</taxon>
    </lineage>
</organism>
<dbReference type="Proteomes" id="UP000327013">
    <property type="component" value="Chromosome 1"/>
</dbReference>
<dbReference type="PROSITE" id="PS51375">
    <property type="entry name" value="PPR"/>
    <property type="match status" value="4"/>
</dbReference>
<dbReference type="FunFam" id="1.25.40.10:FF:000427">
    <property type="entry name" value="Pentatricopeptide repeat-containing protein chloroplastic"/>
    <property type="match status" value="1"/>
</dbReference>
<dbReference type="GO" id="GO:0031425">
    <property type="term" value="P:chloroplast RNA processing"/>
    <property type="evidence" value="ECO:0007669"/>
    <property type="project" value="UniProtKB-ARBA"/>
</dbReference>